<evidence type="ECO:0000256" key="3">
    <source>
        <dbReference type="SAM" id="MobiDB-lite"/>
    </source>
</evidence>
<evidence type="ECO:0000256" key="2">
    <source>
        <dbReference type="ARBA" id="ARBA00022679"/>
    </source>
</evidence>
<evidence type="ECO:0000256" key="1">
    <source>
        <dbReference type="ARBA" id="ARBA00022603"/>
    </source>
</evidence>
<protein>
    <submittedName>
        <fullName evidence="5">Class I SAM-dependent methyltransferase</fullName>
        <ecNumber evidence="5">2.1.-.-</ecNumber>
    </submittedName>
</protein>
<dbReference type="Gene3D" id="3.40.50.150">
    <property type="entry name" value="Vaccinia Virus protein VP39"/>
    <property type="match status" value="1"/>
</dbReference>
<dbReference type="RefSeq" id="WP_346105260.1">
    <property type="nucleotide sequence ID" value="NZ_BAAAOD010000043.1"/>
</dbReference>
<keyword evidence="2 5" id="KW-0808">Transferase</keyword>
<proteinExistence type="predicted"/>
<dbReference type="InterPro" id="IPR029063">
    <property type="entry name" value="SAM-dependent_MTases_sf"/>
</dbReference>
<dbReference type="GO" id="GO:0008168">
    <property type="term" value="F:methyltransferase activity"/>
    <property type="evidence" value="ECO:0007669"/>
    <property type="project" value="UniProtKB-KW"/>
</dbReference>
<dbReference type="EMBL" id="JBBPIX010000015">
    <property type="protein sequence ID" value="MEK6466634.1"/>
    <property type="molecule type" value="Genomic_DNA"/>
</dbReference>
<dbReference type="PANTHER" id="PTHR43861">
    <property type="entry name" value="TRANS-ACONITATE 2-METHYLTRANSFERASE-RELATED"/>
    <property type="match status" value="1"/>
</dbReference>
<dbReference type="SUPFAM" id="SSF53335">
    <property type="entry name" value="S-adenosyl-L-methionine-dependent methyltransferases"/>
    <property type="match status" value="1"/>
</dbReference>
<dbReference type="CDD" id="cd02440">
    <property type="entry name" value="AdoMet_MTases"/>
    <property type="match status" value="1"/>
</dbReference>
<dbReference type="EC" id="2.1.-.-" evidence="5"/>
<evidence type="ECO:0000313" key="5">
    <source>
        <dbReference type="EMBL" id="MEK6466634.1"/>
    </source>
</evidence>
<dbReference type="InterPro" id="IPR041698">
    <property type="entry name" value="Methyltransf_25"/>
</dbReference>
<dbReference type="Pfam" id="PF13649">
    <property type="entry name" value="Methyltransf_25"/>
    <property type="match status" value="1"/>
</dbReference>
<accession>A0ABU9ALN2</accession>
<feature type="compositionally biased region" description="Low complexity" evidence="3">
    <location>
        <begin position="280"/>
        <end position="289"/>
    </location>
</feature>
<dbReference type="PANTHER" id="PTHR43861:SF1">
    <property type="entry name" value="TRANS-ACONITATE 2-METHYLTRANSFERASE"/>
    <property type="match status" value="1"/>
</dbReference>
<comment type="caution">
    <text evidence="5">The sequence shown here is derived from an EMBL/GenBank/DDBJ whole genome shotgun (WGS) entry which is preliminary data.</text>
</comment>
<evidence type="ECO:0000259" key="4">
    <source>
        <dbReference type="Pfam" id="PF13649"/>
    </source>
</evidence>
<dbReference type="GO" id="GO:0032259">
    <property type="term" value="P:methylation"/>
    <property type="evidence" value="ECO:0007669"/>
    <property type="project" value="UniProtKB-KW"/>
</dbReference>
<reference evidence="5 6" key="1">
    <citation type="submission" date="2024-03" db="EMBL/GenBank/DDBJ databases">
        <title>Draft genome sequence of Pseudonocardia carboxydivorans JCM 14827.</title>
        <authorList>
            <person name="Duangmal K."/>
        </authorList>
    </citation>
    <scope>NUCLEOTIDE SEQUENCE [LARGE SCALE GENOMIC DNA]</scope>
    <source>
        <strain evidence="5 6">JCM 14827</strain>
    </source>
</reference>
<dbReference type="Proteomes" id="UP001367513">
    <property type="component" value="Unassembled WGS sequence"/>
</dbReference>
<feature type="compositionally biased region" description="Basic and acidic residues" evidence="3">
    <location>
        <begin position="290"/>
        <end position="323"/>
    </location>
</feature>
<feature type="region of interest" description="Disordered" evidence="3">
    <location>
        <begin position="221"/>
        <end position="329"/>
    </location>
</feature>
<keyword evidence="1 5" id="KW-0489">Methyltransferase</keyword>
<sequence>MSDTWLSDTRSSYDTDAAGYAEKVRGLLDDNPYLRAGLGLFAESVHRAGGGPVADVGCGPGYVTRHLQDAGVDAFGIDLSPELIAIARRDHPGLRFEVGTMTDLDLDLADGSVAGLVAFWSIVHVPDHALPGVFGQLHRVLRPRAPLLVGFHVGDETRHTSEGYTGRPVSIENHHRRPSTVAARLRDAGFAIDAHLVIRPDEDVPGAMIFAHTPRLIAARLRPLSRPTRRGRAGGRGFTGRSVGHPGGPAGHRRPGGRRPGDPAPVLHGGRYADGRRRPLGPSGRGPARPLDDLDDARLLRRAQGGHERGVEALMSQERRRPPDTISVGFLGVDRESQPRVTVLTSRDTPTIGLEPIIARLSIYVRHRLWLPPETGRELQRKKSADLTATWWL</sequence>
<organism evidence="5 6">
    <name type="scientific">Pseudonocardia alni subsp. carboxydivorans</name>
    <dbReference type="NCBI Taxonomy" id="415010"/>
    <lineage>
        <taxon>Bacteria</taxon>
        <taxon>Bacillati</taxon>
        <taxon>Actinomycetota</taxon>
        <taxon>Actinomycetes</taxon>
        <taxon>Pseudonocardiales</taxon>
        <taxon>Pseudonocardiaceae</taxon>
        <taxon>Pseudonocardia</taxon>
    </lineage>
</organism>
<name>A0ABU9ALN2_PSEA5</name>
<keyword evidence="6" id="KW-1185">Reference proteome</keyword>
<feature type="domain" description="Methyltransferase" evidence="4">
    <location>
        <begin position="53"/>
        <end position="143"/>
    </location>
</feature>
<evidence type="ECO:0000313" key="6">
    <source>
        <dbReference type="Proteomes" id="UP001367513"/>
    </source>
</evidence>
<gene>
    <name evidence="5" type="ORF">WG925_23080</name>
</gene>